<organism evidence="7 8">
    <name type="scientific">Bordetella genomosp. 9</name>
    <dbReference type="NCBI Taxonomy" id="1416803"/>
    <lineage>
        <taxon>Bacteria</taxon>
        <taxon>Pseudomonadati</taxon>
        <taxon>Pseudomonadota</taxon>
        <taxon>Betaproteobacteria</taxon>
        <taxon>Burkholderiales</taxon>
        <taxon>Alcaligenaceae</taxon>
        <taxon>Bordetella</taxon>
    </lineage>
</organism>
<dbReference type="PANTHER" id="PTHR42789">
    <property type="entry name" value="D-ISOMER SPECIFIC 2-HYDROXYACID DEHYDROGENASE FAMILY PROTEIN (AFU_ORTHOLOGUE AFUA_6G10090)"/>
    <property type="match status" value="1"/>
</dbReference>
<dbReference type="AlphaFoldDB" id="A0A1W6Z0C7"/>
<evidence type="ECO:0000256" key="2">
    <source>
        <dbReference type="ARBA" id="ARBA00023002"/>
    </source>
</evidence>
<evidence type="ECO:0000313" key="7">
    <source>
        <dbReference type="EMBL" id="ARP86701.1"/>
    </source>
</evidence>
<dbReference type="InterPro" id="IPR029753">
    <property type="entry name" value="D-isomer_DH_CS"/>
</dbReference>
<gene>
    <name evidence="7" type="ORF">CAL13_11125</name>
</gene>
<dbReference type="GO" id="GO:0016616">
    <property type="term" value="F:oxidoreductase activity, acting on the CH-OH group of donors, NAD or NADP as acceptor"/>
    <property type="evidence" value="ECO:0007669"/>
    <property type="project" value="InterPro"/>
</dbReference>
<keyword evidence="3" id="KW-0520">NAD</keyword>
<protein>
    <submittedName>
        <fullName evidence="7">3-phosphoglycerate dehydrogenase</fullName>
    </submittedName>
</protein>
<dbReference type="RefSeq" id="WP_086072422.1">
    <property type="nucleotide sequence ID" value="NZ_CP021109.1"/>
</dbReference>
<dbReference type="InterPro" id="IPR006139">
    <property type="entry name" value="D-isomer_2_OHA_DH_cat_dom"/>
</dbReference>
<dbReference type="PROSITE" id="PS00670">
    <property type="entry name" value="D_2_HYDROXYACID_DH_2"/>
    <property type="match status" value="1"/>
</dbReference>
<reference evidence="7 8" key="1">
    <citation type="submission" date="2017-05" db="EMBL/GenBank/DDBJ databases">
        <title>Complete and WGS of Bordetella genogroups.</title>
        <authorList>
            <person name="Spilker T."/>
            <person name="LiPuma J."/>
        </authorList>
    </citation>
    <scope>NUCLEOTIDE SEQUENCE [LARGE SCALE GENOMIC DNA]</scope>
    <source>
        <strain evidence="7 8">AU17164</strain>
    </source>
</reference>
<dbReference type="PANTHER" id="PTHR42789:SF1">
    <property type="entry name" value="D-ISOMER SPECIFIC 2-HYDROXYACID DEHYDROGENASE FAMILY PROTEIN (AFU_ORTHOLOGUE AFUA_6G10090)"/>
    <property type="match status" value="1"/>
</dbReference>
<keyword evidence="2 4" id="KW-0560">Oxidoreductase</keyword>
<evidence type="ECO:0000256" key="1">
    <source>
        <dbReference type="ARBA" id="ARBA00005854"/>
    </source>
</evidence>
<comment type="similarity">
    <text evidence="1 4">Belongs to the D-isomer specific 2-hydroxyacid dehydrogenase family.</text>
</comment>
<evidence type="ECO:0000259" key="5">
    <source>
        <dbReference type="Pfam" id="PF00389"/>
    </source>
</evidence>
<dbReference type="InterPro" id="IPR036291">
    <property type="entry name" value="NAD(P)-bd_dom_sf"/>
</dbReference>
<feature type="domain" description="D-isomer specific 2-hydroxyacid dehydrogenase NAD-binding" evidence="6">
    <location>
        <begin position="126"/>
        <end position="302"/>
    </location>
</feature>
<dbReference type="InterPro" id="IPR050857">
    <property type="entry name" value="D-2-hydroxyacid_DH"/>
</dbReference>
<evidence type="ECO:0000259" key="6">
    <source>
        <dbReference type="Pfam" id="PF02826"/>
    </source>
</evidence>
<dbReference type="SUPFAM" id="SSF52283">
    <property type="entry name" value="Formate/glycerate dehydrogenase catalytic domain-like"/>
    <property type="match status" value="1"/>
</dbReference>
<dbReference type="FunFam" id="3.40.50.720:FF:000203">
    <property type="entry name" value="D-3-phosphoglycerate dehydrogenase (SerA)"/>
    <property type="match status" value="1"/>
</dbReference>
<evidence type="ECO:0000256" key="4">
    <source>
        <dbReference type="RuleBase" id="RU003719"/>
    </source>
</evidence>
<evidence type="ECO:0000313" key="8">
    <source>
        <dbReference type="Proteomes" id="UP000194139"/>
    </source>
</evidence>
<dbReference type="Pfam" id="PF02826">
    <property type="entry name" value="2-Hacid_dh_C"/>
    <property type="match status" value="1"/>
</dbReference>
<evidence type="ECO:0000256" key="3">
    <source>
        <dbReference type="ARBA" id="ARBA00023027"/>
    </source>
</evidence>
<dbReference type="Gene3D" id="3.40.50.720">
    <property type="entry name" value="NAD(P)-binding Rossmann-like Domain"/>
    <property type="match status" value="2"/>
</dbReference>
<dbReference type="Pfam" id="PF00389">
    <property type="entry name" value="2-Hacid_dh"/>
    <property type="match status" value="1"/>
</dbReference>
<dbReference type="Proteomes" id="UP000194139">
    <property type="component" value="Chromosome"/>
</dbReference>
<dbReference type="EMBL" id="CP021109">
    <property type="protein sequence ID" value="ARP86701.1"/>
    <property type="molecule type" value="Genomic_DNA"/>
</dbReference>
<dbReference type="InterPro" id="IPR006140">
    <property type="entry name" value="D-isomer_DH_NAD-bd"/>
</dbReference>
<sequence length="349" mass="37571">MRTSAPCDNTPYNICRLDLWVDPVFDELVAASGVASLTVLPSRGDDARTLAGLRSAHAYHVSAAKDELPRPWFVSRELIRECPGLVCVSSSGAGFDTIDVEACTEAGIAVVNQAGMNAYSVAEMTFALLLALERRVVLSHNRLRTENGFTRESLMGHEIRGKRIGLIGIGQIGRRVAEIAKGFGMHVMAFDPLLDADTIRARGAEPADFETLLKHADIVSLHCPLDARTRGMFGAAQYAAMKPGALFLTTARGGIHDEDALHAALVSGHLGGAGLDVWLREPPGNDAPLLQLSNVVATFHTGGVTHEARRSVARGSAEQLLMMFRGERPPRLVNPEVWERAAARIAKLA</sequence>
<proteinExistence type="inferred from homology"/>
<dbReference type="SUPFAM" id="SSF51735">
    <property type="entry name" value="NAD(P)-binding Rossmann-fold domains"/>
    <property type="match status" value="1"/>
</dbReference>
<feature type="domain" description="D-isomer specific 2-hydroxyacid dehydrogenase catalytic" evidence="5">
    <location>
        <begin position="73"/>
        <end position="334"/>
    </location>
</feature>
<keyword evidence="8" id="KW-1185">Reference proteome</keyword>
<name>A0A1W6Z0C7_9BORD</name>
<dbReference type="GO" id="GO:0051287">
    <property type="term" value="F:NAD binding"/>
    <property type="evidence" value="ECO:0007669"/>
    <property type="project" value="InterPro"/>
</dbReference>
<accession>A0A1W6Z0C7</accession>